<organism evidence="5 6">
    <name type="scientific">Mytilus edulis</name>
    <name type="common">Blue mussel</name>
    <dbReference type="NCBI Taxonomy" id="6550"/>
    <lineage>
        <taxon>Eukaryota</taxon>
        <taxon>Metazoa</taxon>
        <taxon>Spiralia</taxon>
        <taxon>Lophotrochozoa</taxon>
        <taxon>Mollusca</taxon>
        <taxon>Bivalvia</taxon>
        <taxon>Autobranchia</taxon>
        <taxon>Pteriomorphia</taxon>
        <taxon>Mytilida</taxon>
        <taxon>Mytiloidea</taxon>
        <taxon>Mytilidae</taxon>
        <taxon>Mytilinae</taxon>
        <taxon>Mytilus</taxon>
    </lineage>
</organism>
<proteinExistence type="predicted"/>
<dbReference type="Pfam" id="PF00415">
    <property type="entry name" value="RCC1"/>
    <property type="match status" value="2"/>
</dbReference>
<dbReference type="PROSITE" id="PS51406">
    <property type="entry name" value="FIBRINOGEN_C_2"/>
    <property type="match status" value="1"/>
</dbReference>
<evidence type="ECO:0000256" key="2">
    <source>
        <dbReference type="PROSITE-ProRule" id="PRU00235"/>
    </source>
</evidence>
<dbReference type="CDD" id="cd00087">
    <property type="entry name" value="FReD"/>
    <property type="match status" value="1"/>
</dbReference>
<dbReference type="SUPFAM" id="SSF50985">
    <property type="entry name" value="RCC1/BLIP-II"/>
    <property type="match status" value="1"/>
</dbReference>
<feature type="compositionally biased region" description="Basic and acidic residues" evidence="3">
    <location>
        <begin position="255"/>
        <end position="264"/>
    </location>
</feature>
<dbReference type="AlphaFoldDB" id="A0A8S3UAP6"/>
<protein>
    <recommendedName>
        <fullName evidence="4">Fibrinogen C-terminal domain-containing protein</fullName>
    </recommendedName>
</protein>
<feature type="compositionally biased region" description="Basic and acidic residues" evidence="3">
    <location>
        <begin position="285"/>
        <end position="296"/>
    </location>
</feature>
<dbReference type="PROSITE" id="PS50012">
    <property type="entry name" value="RCC1_3"/>
    <property type="match status" value="1"/>
</dbReference>
<dbReference type="PROSITE" id="PS00514">
    <property type="entry name" value="FIBRINOGEN_C_1"/>
    <property type="match status" value="1"/>
</dbReference>
<dbReference type="InterPro" id="IPR050373">
    <property type="entry name" value="Fibrinogen_C-term_domain"/>
</dbReference>
<dbReference type="InterPro" id="IPR009091">
    <property type="entry name" value="RCC1/BLIP-II"/>
</dbReference>
<evidence type="ECO:0000256" key="3">
    <source>
        <dbReference type="SAM" id="MobiDB-lite"/>
    </source>
</evidence>
<keyword evidence="1" id="KW-1015">Disulfide bond</keyword>
<evidence type="ECO:0000313" key="5">
    <source>
        <dbReference type="EMBL" id="CAG2240627.1"/>
    </source>
</evidence>
<dbReference type="InterPro" id="IPR002181">
    <property type="entry name" value="Fibrinogen_a/b/g_C_dom"/>
</dbReference>
<dbReference type="GO" id="GO:0005615">
    <property type="term" value="C:extracellular space"/>
    <property type="evidence" value="ECO:0007669"/>
    <property type="project" value="TreeGrafter"/>
</dbReference>
<dbReference type="InterPro" id="IPR020837">
    <property type="entry name" value="Fibrinogen_CS"/>
</dbReference>
<dbReference type="SUPFAM" id="SSF56496">
    <property type="entry name" value="Fibrinogen C-terminal domain-like"/>
    <property type="match status" value="1"/>
</dbReference>
<dbReference type="OrthoDB" id="5370059at2759"/>
<feature type="domain" description="Fibrinogen C-terminal" evidence="4">
    <location>
        <begin position="467"/>
        <end position="657"/>
    </location>
</feature>
<evidence type="ECO:0000259" key="4">
    <source>
        <dbReference type="PROSITE" id="PS51406"/>
    </source>
</evidence>
<feature type="repeat" description="RCC1" evidence="2">
    <location>
        <begin position="183"/>
        <end position="234"/>
    </location>
</feature>
<dbReference type="InterPro" id="IPR036056">
    <property type="entry name" value="Fibrinogen-like_C"/>
</dbReference>
<dbReference type="SMART" id="SM00186">
    <property type="entry name" value="FBG"/>
    <property type="match status" value="1"/>
</dbReference>
<gene>
    <name evidence="5" type="ORF">MEDL_52897</name>
</gene>
<sequence>MVNFYGYDEFMDDRSLQILNEKNVIRINSSWSNTAVYFDDGKQKVLGYQHAILDQILYKISGSSIKNITFVGENLVCLNNSDQCYMITDKLKYFMIQFYDKQQHNGQIKICHLTATDKDLVIISDTKTCFISENILCKIGKDIRCEDTDITPTYSLPLVSLCTDTVAAVSCGKEHVLLLTTYGTVLTFGGGTRGQLGHGTVDSTKEPHLIDSLAGLKMLAVAAGGWHSFCISECGDIYCWGWNESGQLGLPSYTVREKDGDTNRQDTSTPQSRHTMENIVIKDDDTNKLVQDKSNDRSSLSSKDILADDLPERQNLDKLESLLFIQNVDPAQIHPLPCLIDLQDTFNIQKASCGSRHTALLTENGILLTSGWNDYGQLCHDDKITRDYFETVSSYVRSGTKIKDVQCGPWSTHTSLLKLSFKNFNCEGFTLNRIRSVKMASSLSIVASLVLIVVGVVHSASISNNNESNTRLPIDCGDIDINRGSGVYKIYPQGYGINVFCDMETENVDGGWTVFQRRINGDVNFYRGWNEYKAGFGTLDKEHWLGNDKLHKLTAQDEYELLITMQDFGNQKRYARYSNFKVDNEANKFNMTYSKFTGDVGDSLKRQNGHGFSTKDEDNDSDSRNCAEIYKGAWWYRNCHDSNLNGQYLGGGTLFWC</sequence>
<dbReference type="PRINTS" id="PR00633">
    <property type="entry name" value="RCCNDNSATION"/>
</dbReference>
<dbReference type="PANTHER" id="PTHR19143:SF458">
    <property type="entry name" value="FIBRINOGEN C-TERMINAL DOMAIN-CONTAINING PROTEIN-RELATED"/>
    <property type="match status" value="1"/>
</dbReference>
<feature type="region of interest" description="Disordered" evidence="3">
    <location>
        <begin position="253"/>
        <end position="278"/>
    </location>
</feature>
<evidence type="ECO:0000256" key="1">
    <source>
        <dbReference type="ARBA" id="ARBA00023157"/>
    </source>
</evidence>
<dbReference type="Pfam" id="PF13540">
    <property type="entry name" value="RCC1_2"/>
    <property type="match status" value="1"/>
</dbReference>
<dbReference type="Gene3D" id="2.130.10.30">
    <property type="entry name" value="Regulator of chromosome condensation 1/beta-lactamase-inhibitor protein II"/>
    <property type="match status" value="2"/>
</dbReference>
<dbReference type="Gene3D" id="4.10.530.10">
    <property type="entry name" value="Gamma-fibrinogen Carboxyl Terminal Fragment, domain 2"/>
    <property type="match status" value="1"/>
</dbReference>
<accession>A0A8S3UAP6</accession>
<dbReference type="EMBL" id="CAJPWZ010002568">
    <property type="protein sequence ID" value="CAG2240627.1"/>
    <property type="molecule type" value="Genomic_DNA"/>
</dbReference>
<keyword evidence="6" id="KW-1185">Reference proteome</keyword>
<dbReference type="Proteomes" id="UP000683360">
    <property type="component" value="Unassembled WGS sequence"/>
</dbReference>
<feature type="region of interest" description="Disordered" evidence="3">
    <location>
        <begin position="285"/>
        <end position="304"/>
    </location>
</feature>
<dbReference type="PROSITE" id="PS00626">
    <property type="entry name" value="RCC1_2"/>
    <property type="match status" value="2"/>
</dbReference>
<name>A0A8S3UAP6_MYTED</name>
<evidence type="ECO:0000313" key="6">
    <source>
        <dbReference type="Proteomes" id="UP000683360"/>
    </source>
</evidence>
<dbReference type="PANTHER" id="PTHR19143">
    <property type="entry name" value="FIBRINOGEN/TENASCIN/ANGIOPOEITIN"/>
    <property type="match status" value="1"/>
</dbReference>
<dbReference type="InterPro" id="IPR000408">
    <property type="entry name" value="Reg_chr_condens"/>
</dbReference>
<comment type="caution">
    <text evidence="5">The sequence shown here is derived from an EMBL/GenBank/DDBJ whole genome shotgun (WGS) entry which is preliminary data.</text>
</comment>
<dbReference type="Pfam" id="PF00147">
    <property type="entry name" value="Fibrinogen_C"/>
    <property type="match status" value="1"/>
</dbReference>
<dbReference type="InterPro" id="IPR014716">
    <property type="entry name" value="Fibrinogen_a/b/g_C_1"/>
</dbReference>
<reference evidence="5" key="1">
    <citation type="submission" date="2021-03" db="EMBL/GenBank/DDBJ databases">
        <authorList>
            <person name="Bekaert M."/>
        </authorList>
    </citation>
    <scope>NUCLEOTIDE SEQUENCE</scope>
</reference>
<dbReference type="Gene3D" id="3.90.215.10">
    <property type="entry name" value="Gamma Fibrinogen, chain A, domain 1"/>
    <property type="match status" value="1"/>
</dbReference>